<dbReference type="GO" id="GO:0005886">
    <property type="term" value="C:plasma membrane"/>
    <property type="evidence" value="ECO:0007669"/>
    <property type="project" value="UniProtKB-SubCell"/>
</dbReference>
<gene>
    <name evidence="7" type="primary">nhaA</name>
    <name evidence="7" type="ORF">LuPra_03071</name>
</gene>
<evidence type="ECO:0000256" key="5">
    <source>
        <dbReference type="ARBA" id="ARBA00023136"/>
    </source>
</evidence>
<proteinExistence type="predicted"/>
<reference evidence="8" key="2">
    <citation type="submission" date="2016-04" db="EMBL/GenBank/DDBJ databases">
        <title>First Complete Genome Sequence of a Subdivision 6 Acidobacterium.</title>
        <authorList>
            <person name="Huang S."/>
            <person name="Vieira S."/>
            <person name="Bunk B."/>
            <person name="Riedel T."/>
            <person name="Sproeer C."/>
            <person name="Overmann J."/>
        </authorList>
    </citation>
    <scope>NUCLEOTIDE SEQUENCE [LARGE SCALE GENOMIC DNA]</scope>
    <source>
        <strain evidence="8">DSM 100886 HEG_-6_39</strain>
    </source>
</reference>
<evidence type="ECO:0000256" key="2">
    <source>
        <dbReference type="ARBA" id="ARBA00022475"/>
    </source>
</evidence>
<dbReference type="InterPro" id="IPR004670">
    <property type="entry name" value="NhaA"/>
</dbReference>
<evidence type="ECO:0000256" key="3">
    <source>
        <dbReference type="ARBA" id="ARBA00022692"/>
    </source>
</evidence>
<dbReference type="STRING" id="1855912.LuPra_03071"/>
<dbReference type="KEGG" id="abac:LuPra_03071"/>
<evidence type="ECO:0000256" key="6">
    <source>
        <dbReference type="SAM" id="Phobius"/>
    </source>
</evidence>
<keyword evidence="3 6" id="KW-0812">Transmembrane</keyword>
<evidence type="ECO:0000313" key="7">
    <source>
        <dbReference type="EMBL" id="AMY09845.1"/>
    </source>
</evidence>
<dbReference type="OrthoDB" id="9808135at2"/>
<dbReference type="GO" id="GO:0015385">
    <property type="term" value="F:sodium:proton antiporter activity"/>
    <property type="evidence" value="ECO:0007669"/>
    <property type="project" value="TreeGrafter"/>
</dbReference>
<accession>A0A143PMM2</accession>
<dbReference type="Gene3D" id="1.20.1530.10">
    <property type="entry name" value="Na+/H+ antiporter like domain"/>
    <property type="match status" value="1"/>
</dbReference>
<sequence>MTDETPRPSGGEPRRRKLRRRVRASVPRLSRFAVEHLLLLPAGVLAALAWVNIEPESYYRFTFAIAFAVNDVAIALFFGLITKEVVEATAPGGVLHPWRRAMLPVVASLGATAVPALVHLRLVDVFDDPMLAAGWPATLATDLAIGYFVARLIFKPHPIVPLFLLLGISSDALGFVALTLFNPTGNPHLTVGALFVGSALAIAAGLRRLRVRSFWPYLIGAGGLSWFGLYWSGLHPALALVPIVPFLPHAKRDPGFFVDAKPDAKDTLSQFEVWWRYPAQVALFFFGLVNAGVPMGALEAGTWALPLAVVFGRPVGLLAGTGLALALGFHLPQRVGWRELIVAGLLAAMGLSVGLFFSAAILPPGQLRSELSMGVLLSLAGAPLAVAAAMLLGVGRFARQAH</sequence>
<feature type="transmembrane region" description="Helical" evidence="6">
    <location>
        <begin position="101"/>
        <end position="120"/>
    </location>
</feature>
<keyword evidence="8" id="KW-1185">Reference proteome</keyword>
<keyword evidence="4 6" id="KW-1133">Transmembrane helix</keyword>
<feature type="transmembrane region" description="Helical" evidence="6">
    <location>
        <begin position="29"/>
        <end position="51"/>
    </location>
</feature>
<feature type="transmembrane region" description="Helical" evidence="6">
    <location>
        <begin position="340"/>
        <end position="362"/>
    </location>
</feature>
<evidence type="ECO:0000256" key="1">
    <source>
        <dbReference type="ARBA" id="ARBA00004429"/>
    </source>
</evidence>
<dbReference type="Proteomes" id="UP000076079">
    <property type="component" value="Chromosome"/>
</dbReference>
<dbReference type="RefSeq" id="WP_110171556.1">
    <property type="nucleotide sequence ID" value="NZ_CP015136.1"/>
</dbReference>
<evidence type="ECO:0000313" key="8">
    <source>
        <dbReference type="Proteomes" id="UP000076079"/>
    </source>
</evidence>
<dbReference type="PANTHER" id="PTHR30341:SF0">
    <property type="entry name" value="NA(+)_H(+) ANTIPORTER NHAA"/>
    <property type="match status" value="1"/>
</dbReference>
<feature type="transmembrane region" description="Helical" evidence="6">
    <location>
        <begin position="303"/>
        <end position="328"/>
    </location>
</feature>
<dbReference type="AlphaFoldDB" id="A0A143PMM2"/>
<dbReference type="PANTHER" id="PTHR30341">
    <property type="entry name" value="SODIUM ION/PROTON ANTIPORTER NHAA-RELATED"/>
    <property type="match status" value="1"/>
</dbReference>
<name>A0A143PMM2_LUTPR</name>
<dbReference type="GO" id="GO:0006885">
    <property type="term" value="P:regulation of pH"/>
    <property type="evidence" value="ECO:0007669"/>
    <property type="project" value="InterPro"/>
</dbReference>
<feature type="transmembrane region" description="Helical" evidence="6">
    <location>
        <begin position="374"/>
        <end position="394"/>
    </location>
</feature>
<protein>
    <submittedName>
        <fullName evidence="7">Sodium/proton antiporter NhaA</fullName>
    </submittedName>
</protein>
<feature type="transmembrane region" description="Helical" evidence="6">
    <location>
        <begin position="57"/>
        <end position="81"/>
    </location>
</feature>
<reference evidence="7 8" key="1">
    <citation type="journal article" date="2016" name="Genome Announc.">
        <title>First Complete Genome Sequence of a Subdivision 6 Acidobacterium Strain.</title>
        <authorList>
            <person name="Huang S."/>
            <person name="Vieira S."/>
            <person name="Bunk B."/>
            <person name="Riedel T."/>
            <person name="Sproer C."/>
            <person name="Overmann J."/>
        </authorList>
    </citation>
    <scope>NUCLEOTIDE SEQUENCE [LARGE SCALE GENOMIC DNA]</scope>
    <source>
        <strain evidence="8">DSM 100886 HEG_-6_39</strain>
    </source>
</reference>
<keyword evidence="2" id="KW-1003">Cell membrane</keyword>
<feature type="transmembrane region" description="Helical" evidence="6">
    <location>
        <begin position="214"/>
        <end position="232"/>
    </location>
</feature>
<feature type="transmembrane region" description="Helical" evidence="6">
    <location>
        <begin position="162"/>
        <end position="181"/>
    </location>
</feature>
<feature type="transmembrane region" description="Helical" evidence="6">
    <location>
        <begin position="187"/>
        <end position="207"/>
    </location>
</feature>
<organism evidence="7 8">
    <name type="scientific">Luteitalea pratensis</name>
    <dbReference type="NCBI Taxonomy" id="1855912"/>
    <lineage>
        <taxon>Bacteria</taxon>
        <taxon>Pseudomonadati</taxon>
        <taxon>Acidobacteriota</taxon>
        <taxon>Vicinamibacteria</taxon>
        <taxon>Vicinamibacterales</taxon>
        <taxon>Vicinamibacteraceae</taxon>
        <taxon>Luteitalea</taxon>
    </lineage>
</organism>
<dbReference type="Pfam" id="PF06965">
    <property type="entry name" value="Na_H_antiport_1"/>
    <property type="match status" value="1"/>
</dbReference>
<feature type="transmembrane region" description="Helical" evidence="6">
    <location>
        <begin position="132"/>
        <end position="150"/>
    </location>
</feature>
<evidence type="ECO:0000256" key="4">
    <source>
        <dbReference type="ARBA" id="ARBA00022989"/>
    </source>
</evidence>
<dbReference type="InterPro" id="IPR023171">
    <property type="entry name" value="Na/H_antiporter_dom_sf"/>
</dbReference>
<dbReference type="EMBL" id="CP015136">
    <property type="protein sequence ID" value="AMY09845.1"/>
    <property type="molecule type" value="Genomic_DNA"/>
</dbReference>
<comment type="subcellular location">
    <subcellularLocation>
        <location evidence="1">Cell inner membrane</location>
        <topology evidence="1">Multi-pass membrane protein</topology>
    </subcellularLocation>
</comment>
<keyword evidence="5 6" id="KW-0472">Membrane</keyword>